<feature type="domain" description="WYL" evidence="1">
    <location>
        <begin position="153"/>
        <end position="221"/>
    </location>
</feature>
<dbReference type="Pfam" id="PF13280">
    <property type="entry name" value="WYL"/>
    <property type="match status" value="1"/>
</dbReference>
<dbReference type="PANTHER" id="PTHR34580:SF9">
    <property type="entry name" value="SLL5097 PROTEIN"/>
    <property type="match status" value="1"/>
</dbReference>
<proteinExistence type="predicted"/>
<comment type="caution">
    <text evidence="3">The sequence shown here is derived from an EMBL/GenBank/DDBJ whole genome shotgun (WGS) entry which is preliminary data.</text>
</comment>
<sequence>MATNKNASFRYRVLNECFRDGSRRWTIERLIDHVSSELNAHFGINKGISDRQLKEDIHIMRSLPPRGFDAPIICQEGVYFYYDLEFSIEKKALNTEDIRSLTEAITLLKQFRGLPHFQEIEAIVTKIEGKAITNDPDETIVSFENTRLVRGYEYLEPLYQAIRTEQVSRITYRAFQASVDEVFTFHPYYLKEYRQRWYVFGWVSEKDTVYNLALDRIQTIESTKKLFKANKHFNPTTYFNDIVGVTRPANKDIETVLLQVDVNTAPYLETRPIHHSQQIHSANETGVTFQYKLIPNYEFISEVLRLGANAQLLSPDSLRNDIAKQIAVLNEKYQDQLEQ</sequence>
<evidence type="ECO:0000313" key="3">
    <source>
        <dbReference type="EMBL" id="MBD2757103.1"/>
    </source>
</evidence>
<dbReference type="InterPro" id="IPR026881">
    <property type="entry name" value="WYL_dom"/>
</dbReference>
<dbReference type="PROSITE" id="PS52050">
    <property type="entry name" value="WYL"/>
    <property type="match status" value="1"/>
</dbReference>
<dbReference type="Pfam" id="PF25583">
    <property type="entry name" value="WCX"/>
    <property type="match status" value="1"/>
</dbReference>
<organism evidence="3 4">
    <name type="scientific">Spirosoma validum</name>
    <dbReference type="NCBI Taxonomy" id="2771355"/>
    <lineage>
        <taxon>Bacteria</taxon>
        <taxon>Pseudomonadati</taxon>
        <taxon>Bacteroidota</taxon>
        <taxon>Cytophagia</taxon>
        <taxon>Cytophagales</taxon>
        <taxon>Cytophagaceae</taxon>
        <taxon>Spirosoma</taxon>
    </lineage>
</organism>
<evidence type="ECO:0000259" key="2">
    <source>
        <dbReference type="Pfam" id="PF25583"/>
    </source>
</evidence>
<protein>
    <submittedName>
        <fullName evidence="3">WYL domain-containing protein</fullName>
    </submittedName>
</protein>
<dbReference type="RefSeq" id="WP_191042722.1">
    <property type="nucleotide sequence ID" value="NZ_JACXAA010000017.1"/>
</dbReference>
<reference evidence="3" key="1">
    <citation type="submission" date="2020-09" db="EMBL/GenBank/DDBJ databases">
        <authorList>
            <person name="Kim M.K."/>
        </authorList>
    </citation>
    <scope>NUCLEOTIDE SEQUENCE</scope>
    <source>
        <strain evidence="3">BT704</strain>
    </source>
</reference>
<dbReference type="InterPro" id="IPR057727">
    <property type="entry name" value="WCX_dom"/>
</dbReference>
<dbReference type="EMBL" id="JACXAA010000017">
    <property type="protein sequence ID" value="MBD2757103.1"/>
    <property type="molecule type" value="Genomic_DNA"/>
</dbReference>
<evidence type="ECO:0000259" key="1">
    <source>
        <dbReference type="Pfam" id="PF13280"/>
    </source>
</evidence>
<dbReference type="InterPro" id="IPR051534">
    <property type="entry name" value="CBASS_pafABC_assoc_protein"/>
</dbReference>
<dbReference type="PANTHER" id="PTHR34580">
    <property type="match status" value="1"/>
</dbReference>
<feature type="domain" description="WCX" evidence="2">
    <location>
        <begin position="254"/>
        <end position="326"/>
    </location>
</feature>
<accession>A0A927GGV9</accession>
<gene>
    <name evidence="3" type="ORF">IC230_29765</name>
</gene>
<dbReference type="Proteomes" id="UP000653797">
    <property type="component" value="Unassembled WGS sequence"/>
</dbReference>
<dbReference type="AlphaFoldDB" id="A0A927GGV9"/>
<evidence type="ECO:0000313" key="4">
    <source>
        <dbReference type="Proteomes" id="UP000653797"/>
    </source>
</evidence>
<name>A0A927GGV9_9BACT</name>
<keyword evidence="4" id="KW-1185">Reference proteome</keyword>